<dbReference type="GeneID" id="39986963"/>
<keyword evidence="4" id="KW-1185">Reference proteome</keyword>
<comment type="caution">
    <text evidence="3">The sequence shown here is derived from an EMBL/GenBank/DDBJ whole genome shotgun (WGS) entry which is preliminary data.</text>
</comment>
<dbReference type="VEuPathDB" id="TriTrypDB:TM35_000221360"/>
<dbReference type="Gene3D" id="2.20.70.10">
    <property type="match status" value="1"/>
</dbReference>
<feature type="compositionally biased region" description="Basic and acidic residues" evidence="1">
    <location>
        <begin position="59"/>
        <end position="76"/>
    </location>
</feature>
<name>A0A1X0NRM2_9TRYP</name>
<organism evidence="3 4">
    <name type="scientific">Trypanosoma theileri</name>
    <dbReference type="NCBI Taxonomy" id="67003"/>
    <lineage>
        <taxon>Eukaryota</taxon>
        <taxon>Discoba</taxon>
        <taxon>Euglenozoa</taxon>
        <taxon>Kinetoplastea</taxon>
        <taxon>Metakinetoplastina</taxon>
        <taxon>Trypanosomatida</taxon>
        <taxon>Trypanosomatidae</taxon>
        <taxon>Trypanosoma</taxon>
    </lineage>
</organism>
<accession>A0A1X0NRM2</accession>
<dbReference type="STRING" id="67003.A0A1X0NRM2"/>
<feature type="region of interest" description="Disordered" evidence="1">
    <location>
        <begin position="46"/>
        <end position="81"/>
    </location>
</feature>
<dbReference type="InterPro" id="IPR036020">
    <property type="entry name" value="WW_dom_sf"/>
</dbReference>
<dbReference type="EMBL" id="NBCO01000022">
    <property type="protein sequence ID" value="ORC87337.1"/>
    <property type="molecule type" value="Genomic_DNA"/>
</dbReference>
<sequence length="369" mass="43001">MSSDAVRAALESGLWREKKDQKSGRSYFVNTQTRVSVWDLARELARSQPTTKTTTAKTKGKDTAESLTAERKEQARRWQQQESNLTERVMALEREKVRLESEITVLQEPARAEAEVLQEQHQQLCDAKKSLEAIMASDLQLRREKTMELQQLQTKLDTLRLNRQQELEAFAVLKKRLAQLQQEHAEAVVDLEREENLIETLREEHNREERLLEDAIQEEARLKEFMKIRSGEVDRMKAELKGLCQRKAELQQYHQQLAAEMAEDVKDINEDRSQEGLSSSMPLLSHLQDEVSRRRKSLQQLKQKQHLVNEAEWMEVESAELQHLRASTNAEVRQLALFTKELSDQVRVVLPLVESIKRDVEKLMEELET</sequence>
<evidence type="ECO:0000313" key="3">
    <source>
        <dbReference type="EMBL" id="ORC87337.1"/>
    </source>
</evidence>
<feature type="domain" description="WW" evidence="2">
    <location>
        <begin position="15"/>
        <end position="43"/>
    </location>
</feature>
<dbReference type="RefSeq" id="XP_028881403.1">
    <property type="nucleotide sequence ID" value="XM_029027183.1"/>
</dbReference>
<evidence type="ECO:0000313" key="4">
    <source>
        <dbReference type="Proteomes" id="UP000192257"/>
    </source>
</evidence>
<dbReference type="CDD" id="cd00201">
    <property type="entry name" value="WW"/>
    <property type="match status" value="1"/>
</dbReference>
<dbReference type="PROSITE" id="PS50020">
    <property type="entry name" value="WW_DOMAIN_2"/>
    <property type="match status" value="1"/>
</dbReference>
<proteinExistence type="predicted"/>
<gene>
    <name evidence="3" type="ORF">TM35_000221360</name>
</gene>
<evidence type="ECO:0000259" key="2">
    <source>
        <dbReference type="PROSITE" id="PS50020"/>
    </source>
</evidence>
<dbReference type="Proteomes" id="UP000192257">
    <property type="component" value="Unassembled WGS sequence"/>
</dbReference>
<reference evidence="3 4" key="1">
    <citation type="submission" date="2017-03" db="EMBL/GenBank/DDBJ databases">
        <title>An alternative strategy for trypanosome survival in the mammalian bloodstream revealed through genome and transcriptome analysis of the ubiquitous bovine parasite Trypanosoma (Megatrypanum) theileri.</title>
        <authorList>
            <person name="Kelly S."/>
            <person name="Ivens A."/>
            <person name="Mott A."/>
            <person name="O'Neill E."/>
            <person name="Emms D."/>
            <person name="Macleod O."/>
            <person name="Voorheis P."/>
            <person name="Matthews J."/>
            <person name="Matthews K."/>
            <person name="Carrington M."/>
        </authorList>
    </citation>
    <scope>NUCLEOTIDE SEQUENCE [LARGE SCALE GENOMIC DNA]</scope>
    <source>
        <strain evidence="3">Edinburgh</strain>
    </source>
</reference>
<protein>
    <recommendedName>
        <fullName evidence="2">WW domain-containing protein</fullName>
    </recommendedName>
</protein>
<dbReference type="OrthoDB" id="252146at2759"/>
<dbReference type="SUPFAM" id="SSF51045">
    <property type="entry name" value="WW domain"/>
    <property type="match status" value="1"/>
</dbReference>
<dbReference type="InterPro" id="IPR001202">
    <property type="entry name" value="WW_dom"/>
</dbReference>
<dbReference type="Pfam" id="PF00397">
    <property type="entry name" value="WW"/>
    <property type="match status" value="1"/>
</dbReference>
<dbReference type="AlphaFoldDB" id="A0A1X0NRM2"/>
<evidence type="ECO:0000256" key="1">
    <source>
        <dbReference type="SAM" id="MobiDB-lite"/>
    </source>
</evidence>